<comment type="caution">
    <text evidence="2">The sequence shown here is derived from an EMBL/GenBank/DDBJ whole genome shotgun (WGS) entry which is preliminary data.</text>
</comment>
<keyword evidence="1" id="KW-0472">Membrane</keyword>
<evidence type="ECO:0000256" key="1">
    <source>
        <dbReference type="SAM" id="Phobius"/>
    </source>
</evidence>
<keyword evidence="3" id="KW-1185">Reference proteome</keyword>
<reference evidence="3" key="1">
    <citation type="journal article" date="2019" name="Int. J. Syst. Evol. Microbiol.">
        <title>The Global Catalogue of Microorganisms (GCM) 10K type strain sequencing project: providing services to taxonomists for standard genome sequencing and annotation.</title>
        <authorList>
            <consortium name="The Broad Institute Genomics Platform"/>
            <consortium name="The Broad Institute Genome Sequencing Center for Infectious Disease"/>
            <person name="Wu L."/>
            <person name="Ma J."/>
        </authorList>
    </citation>
    <scope>NUCLEOTIDE SEQUENCE [LARGE SCALE GENOMIC DNA]</scope>
    <source>
        <strain evidence="3">JCM 13852</strain>
    </source>
</reference>
<keyword evidence="1" id="KW-0812">Transmembrane</keyword>
<dbReference type="Proteomes" id="UP001596183">
    <property type="component" value="Unassembled WGS sequence"/>
</dbReference>
<sequence length="131" mass="14116">MRWSGRNKLIRNTICFDGHGITQALIVLLLYLVIAGAALGFLDRFRTPKLPVAPETEAEAAAVTVPIGAAPWPEEASVVVMTDRNPPSSVRRRPDRDGLPARLVPFPWGSQEFPYASFGFGGPSLSDVGDG</sequence>
<evidence type="ECO:0000313" key="2">
    <source>
        <dbReference type="EMBL" id="MFC5671880.1"/>
    </source>
</evidence>
<name>A0ABW0XMQ2_9ACTN</name>
<organism evidence="2 3">
    <name type="scientific">Streptomyces incanus</name>
    <dbReference type="NCBI Taxonomy" id="887453"/>
    <lineage>
        <taxon>Bacteria</taxon>
        <taxon>Bacillati</taxon>
        <taxon>Actinomycetota</taxon>
        <taxon>Actinomycetes</taxon>
        <taxon>Kitasatosporales</taxon>
        <taxon>Streptomycetaceae</taxon>
        <taxon>Streptomyces</taxon>
    </lineage>
</organism>
<dbReference type="EMBL" id="JBHSPC010000046">
    <property type="protein sequence ID" value="MFC5671880.1"/>
    <property type="molecule type" value="Genomic_DNA"/>
</dbReference>
<keyword evidence="1" id="KW-1133">Transmembrane helix</keyword>
<feature type="transmembrane region" description="Helical" evidence="1">
    <location>
        <begin position="20"/>
        <end position="42"/>
    </location>
</feature>
<proteinExistence type="predicted"/>
<accession>A0ABW0XMQ2</accession>
<dbReference type="RefSeq" id="WP_381212755.1">
    <property type="nucleotide sequence ID" value="NZ_JBHSPC010000046.1"/>
</dbReference>
<evidence type="ECO:0000313" key="3">
    <source>
        <dbReference type="Proteomes" id="UP001596183"/>
    </source>
</evidence>
<gene>
    <name evidence="2" type="ORF">ACFP2V_17655</name>
</gene>
<protein>
    <submittedName>
        <fullName evidence="2">Uncharacterized protein</fullName>
    </submittedName>
</protein>